<comment type="function">
    <text evidence="4">Removes the phosphate from trehalose 6-phosphate to produce free trehalose.</text>
</comment>
<dbReference type="NCBIfam" id="TIGR00685">
    <property type="entry name" value="T6PP"/>
    <property type="match status" value="1"/>
</dbReference>
<evidence type="ECO:0000256" key="2">
    <source>
        <dbReference type="ARBA" id="ARBA00001968"/>
    </source>
</evidence>
<keyword evidence="6" id="KW-1185">Reference proteome</keyword>
<dbReference type="SUPFAM" id="SSF56784">
    <property type="entry name" value="HAD-like"/>
    <property type="match status" value="1"/>
</dbReference>
<comment type="cofactor">
    <cofactor evidence="2 4">
        <name>a divalent metal cation</name>
        <dbReference type="ChEBI" id="CHEBI:60240"/>
    </cofactor>
</comment>
<protein>
    <recommendedName>
        <fullName evidence="4">Trehalose 6-phosphate phosphatase</fullName>
        <ecNumber evidence="4">3.1.3.12</ecNumber>
    </recommendedName>
</protein>
<dbReference type="InterPro" id="IPR023214">
    <property type="entry name" value="HAD_sf"/>
</dbReference>
<dbReference type="PANTHER" id="PTHR43768:SF3">
    <property type="entry name" value="TREHALOSE 6-PHOSPHATE PHOSPHATASE"/>
    <property type="match status" value="1"/>
</dbReference>
<dbReference type="AlphaFoldDB" id="A0A8T2RH04"/>
<keyword evidence="3 4" id="KW-0378">Hydrolase</keyword>
<dbReference type="EMBL" id="CM035432">
    <property type="protein sequence ID" value="KAH7295686.1"/>
    <property type="molecule type" value="Genomic_DNA"/>
</dbReference>
<sequence length="330" mass="36594">MAFGPVENGVIAETLIATPKHTLPPNPGFAYSKIWLIPPRTELAIPNVWVDSMRACSPPHSCYVKGDPFDIDIHYRAWIAKHPSALNIFDQIVEVAKGKQIVMFLDYDGTLSPIVKDPERAIMSEAMRTAVRKLAACFPTAIISGRNREKVFDFVGLSELYYAGSHGMDIMGPAQGSNGIKASGVKSYDGKGNEVVLFQPAKDFESTINKDWDVLADEVRAVVQFFPTLCLTEGRKVLEVRPSISWDKGKALEYLLNALGLEGRPDVFPVYIGDDRTDEDAFKVLNKQNHGLGILVSTAVKETNAQSSLRDPSEVLEFLQRLVCWQQNHT</sequence>
<dbReference type="FunFam" id="3.40.50.1000:FF:000520">
    <property type="match status" value="1"/>
</dbReference>
<dbReference type="EC" id="3.1.3.12" evidence="4"/>
<dbReference type="PANTHER" id="PTHR43768">
    <property type="entry name" value="TREHALOSE 6-PHOSPHATE PHOSPHATASE"/>
    <property type="match status" value="1"/>
</dbReference>
<dbReference type="InterPro" id="IPR036412">
    <property type="entry name" value="HAD-like_sf"/>
</dbReference>
<dbReference type="InterPro" id="IPR003337">
    <property type="entry name" value="Trehalose_PPase"/>
</dbReference>
<evidence type="ECO:0000256" key="3">
    <source>
        <dbReference type="ARBA" id="ARBA00022801"/>
    </source>
</evidence>
<reference evidence="5 6" key="1">
    <citation type="submission" date="2021-08" db="EMBL/GenBank/DDBJ databases">
        <title>WGS assembly of Ceratopteris richardii.</title>
        <authorList>
            <person name="Marchant D.B."/>
            <person name="Chen G."/>
            <person name="Jenkins J."/>
            <person name="Shu S."/>
            <person name="Leebens-Mack J."/>
            <person name="Grimwood J."/>
            <person name="Schmutz J."/>
            <person name="Soltis P."/>
            <person name="Soltis D."/>
            <person name="Chen Z.-H."/>
        </authorList>
    </citation>
    <scope>NUCLEOTIDE SEQUENCE [LARGE SCALE GENOMIC DNA]</scope>
    <source>
        <strain evidence="5">Whitten #5841</strain>
        <tissue evidence="5">Leaf</tissue>
    </source>
</reference>
<accession>A0A8T2RH04</accession>
<comment type="pathway">
    <text evidence="4">Glycan biosynthesis; trehalose biosynthesis.</text>
</comment>
<dbReference type="Pfam" id="PF02358">
    <property type="entry name" value="Trehalose_PPase"/>
    <property type="match status" value="2"/>
</dbReference>
<dbReference type="GO" id="GO:0004805">
    <property type="term" value="F:trehalose-phosphatase activity"/>
    <property type="evidence" value="ECO:0007669"/>
    <property type="project" value="UniProtKB-EC"/>
</dbReference>
<dbReference type="GO" id="GO:0005992">
    <property type="term" value="P:trehalose biosynthetic process"/>
    <property type="evidence" value="ECO:0007669"/>
    <property type="project" value="InterPro"/>
</dbReference>
<proteinExistence type="inferred from homology"/>
<evidence type="ECO:0000256" key="1">
    <source>
        <dbReference type="ARBA" id="ARBA00000500"/>
    </source>
</evidence>
<comment type="caution">
    <text evidence="5">The sequence shown here is derived from an EMBL/GenBank/DDBJ whole genome shotgun (WGS) entry which is preliminary data.</text>
</comment>
<evidence type="ECO:0000313" key="5">
    <source>
        <dbReference type="EMBL" id="KAH7295686.1"/>
    </source>
</evidence>
<evidence type="ECO:0000313" key="6">
    <source>
        <dbReference type="Proteomes" id="UP000825935"/>
    </source>
</evidence>
<dbReference type="InterPro" id="IPR044651">
    <property type="entry name" value="OTSB-like"/>
</dbReference>
<dbReference type="Proteomes" id="UP000825935">
    <property type="component" value="Chromosome 27"/>
</dbReference>
<gene>
    <name evidence="5" type="ORF">KP509_27G060700</name>
</gene>
<evidence type="ECO:0000256" key="4">
    <source>
        <dbReference type="RuleBase" id="RU361117"/>
    </source>
</evidence>
<dbReference type="OrthoDB" id="411251at2759"/>
<dbReference type="Gene3D" id="3.40.50.1000">
    <property type="entry name" value="HAD superfamily/HAD-like"/>
    <property type="match status" value="2"/>
</dbReference>
<organism evidence="5 6">
    <name type="scientific">Ceratopteris richardii</name>
    <name type="common">Triangle waterfern</name>
    <dbReference type="NCBI Taxonomy" id="49495"/>
    <lineage>
        <taxon>Eukaryota</taxon>
        <taxon>Viridiplantae</taxon>
        <taxon>Streptophyta</taxon>
        <taxon>Embryophyta</taxon>
        <taxon>Tracheophyta</taxon>
        <taxon>Polypodiopsida</taxon>
        <taxon>Polypodiidae</taxon>
        <taxon>Polypodiales</taxon>
        <taxon>Pteridineae</taxon>
        <taxon>Pteridaceae</taxon>
        <taxon>Parkerioideae</taxon>
        <taxon>Ceratopteris</taxon>
    </lineage>
</organism>
<name>A0A8T2RH04_CERRI</name>
<comment type="catalytic activity">
    <reaction evidence="1 4">
        <text>alpha,alpha-trehalose 6-phosphate + H2O = alpha,alpha-trehalose + phosphate</text>
        <dbReference type="Rhea" id="RHEA:23420"/>
        <dbReference type="ChEBI" id="CHEBI:15377"/>
        <dbReference type="ChEBI" id="CHEBI:16551"/>
        <dbReference type="ChEBI" id="CHEBI:43474"/>
        <dbReference type="ChEBI" id="CHEBI:58429"/>
        <dbReference type="EC" id="3.1.3.12"/>
    </reaction>
</comment>
<comment type="similarity">
    <text evidence="4">Belongs to the trehalose phosphatase family.</text>
</comment>